<evidence type="ECO:0008006" key="3">
    <source>
        <dbReference type="Google" id="ProtNLM"/>
    </source>
</evidence>
<name>A0A2M8ESS2_9BACT</name>
<dbReference type="EMBL" id="PFSF01000032">
    <property type="protein sequence ID" value="PJC28181.1"/>
    <property type="molecule type" value="Genomic_DNA"/>
</dbReference>
<dbReference type="AlphaFoldDB" id="A0A2M8ESS2"/>
<proteinExistence type="predicted"/>
<evidence type="ECO:0000313" key="2">
    <source>
        <dbReference type="Proteomes" id="UP000229816"/>
    </source>
</evidence>
<reference evidence="2" key="1">
    <citation type="submission" date="2017-09" db="EMBL/GenBank/DDBJ databases">
        <title>Depth-based differentiation of microbial function through sediment-hosted aquifers and enrichment of novel symbionts in the deep terrestrial subsurface.</title>
        <authorList>
            <person name="Probst A.J."/>
            <person name="Ladd B."/>
            <person name="Jarett J.K."/>
            <person name="Geller-Mcgrath D.E."/>
            <person name="Sieber C.M.K."/>
            <person name="Emerson J.B."/>
            <person name="Anantharaman K."/>
            <person name="Thomas B.C."/>
            <person name="Malmstrom R."/>
            <person name="Stieglmeier M."/>
            <person name="Klingl A."/>
            <person name="Woyke T."/>
            <person name="Ryan C.M."/>
            <person name="Banfield J.F."/>
        </authorList>
    </citation>
    <scope>NUCLEOTIDE SEQUENCE [LARGE SCALE GENOMIC DNA]</scope>
</reference>
<gene>
    <name evidence="1" type="ORF">CO054_01585</name>
</gene>
<comment type="caution">
    <text evidence="1">The sequence shown here is derived from an EMBL/GenBank/DDBJ whole genome shotgun (WGS) entry which is preliminary data.</text>
</comment>
<dbReference type="Proteomes" id="UP000229816">
    <property type="component" value="Unassembled WGS sequence"/>
</dbReference>
<organism evidence="1 2">
    <name type="scientific">Candidatus Shapirobacteria bacterium CG_4_9_14_0_2_um_filter_39_11</name>
    <dbReference type="NCBI Taxonomy" id="1974478"/>
    <lineage>
        <taxon>Bacteria</taxon>
        <taxon>Candidatus Shapironibacteriota</taxon>
    </lineage>
</organism>
<accession>A0A2M8ESS2</accession>
<sequence>MKNKGIRWFTEGTVAPLVKDLENGGNLLRLMSAKNEIGGCYSFLYGADDLVKERVEGSLDKQVKLIKKAVQVFREFSIPLNFSIVLGLDHHRYPEAFFQTASILKETGASNIFFQVATPYLGTPWGNLVYREGRVFETETTHFNHNQPVASPKQMTKEQLQQGVYWIIRQFNNPEKIAKTARANLNPLVMSQNPALGVFLSSLLWRVERYLSILELSARGYINKKIQQELDARFKDWQKRKSLT</sequence>
<protein>
    <recommendedName>
        <fullName evidence="3">DUF4070 domain-containing protein</fullName>
    </recommendedName>
</protein>
<evidence type="ECO:0000313" key="1">
    <source>
        <dbReference type="EMBL" id="PJC28181.1"/>
    </source>
</evidence>